<sequence length="109" mass="12355">MDVEHLVVPQQGCHKNRLNSSMEAMLSDPMEETKQMLRMIPILICTFIPSTMLAQPQTLFIKQGRTLNRSVGSHFQIPPASLTALVTISMLVNVIIYDRLFVNQEESHC</sequence>
<comment type="subcellular location">
    <subcellularLocation>
        <location evidence="1">Membrane</location>
        <topology evidence="1">Multi-pass membrane protein</topology>
    </subcellularLocation>
</comment>
<feature type="transmembrane region" description="Helical" evidence="6">
    <location>
        <begin position="36"/>
        <end position="54"/>
    </location>
</feature>
<dbReference type="Pfam" id="PF00854">
    <property type="entry name" value="PTR2"/>
    <property type="match status" value="1"/>
</dbReference>
<accession>A0ABP0YGT2</accession>
<evidence type="ECO:0000256" key="3">
    <source>
        <dbReference type="ARBA" id="ARBA00022692"/>
    </source>
</evidence>
<reference evidence="7 8" key="1">
    <citation type="submission" date="2024-03" db="EMBL/GenBank/DDBJ databases">
        <authorList>
            <person name="Gkanogiannis A."/>
            <person name="Becerra Lopez-Lavalle L."/>
        </authorList>
    </citation>
    <scope>NUCLEOTIDE SEQUENCE [LARGE SCALE GENOMIC DNA]</scope>
</reference>
<keyword evidence="8" id="KW-1185">Reference proteome</keyword>
<feature type="transmembrane region" description="Helical" evidence="6">
    <location>
        <begin position="75"/>
        <end position="97"/>
    </location>
</feature>
<evidence type="ECO:0000313" key="7">
    <source>
        <dbReference type="EMBL" id="CAK9318776.1"/>
    </source>
</evidence>
<dbReference type="InterPro" id="IPR036259">
    <property type="entry name" value="MFS_trans_sf"/>
</dbReference>
<evidence type="ECO:0000256" key="2">
    <source>
        <dbReference type="ARBA" id="ARBA00005982"/>
    </source>
</evidence>
<evidence type="ECO:0000313" key="8">
    <source>
        <dbReference type="Proteomes" id="UP001642487"/>
    </source>
</evidence>
<evidence type="ECO:0000256" key="4">
    <source>
        <dbReference type="ARBA" id="ARBA00022989"/>
    </source>
</evidence>
<name>A0ABP0YGT2_9ROSI</name>
<keyword evidence="3 6" id="KW-0812">Transmembrane</keyword>
<dbReference type="Gene3D" id="1.20.1250.20">
    <property type="entry name" value="MFS general substrate transporter like domains"/>
    <property type="match status" value="1"/>
</dbReference>
<evidence type="ECO:0000256" key="6">
    <source>
        <dbReference type="SAM" id="Phobius"/>
    </source>
</evidence>
<evidence type="ECO:0000256" key="1">
    <source>
        <dbReference type="ARBA" id="ARBA00004141"/>
    </source>
</evidence>
<dbReference type="PANTHER" id="PTHR11654">
    <property type="entry name" value="OLIGOPEPTIDE TRANSPORTER-RELATED"/>
    <property type="match status" value="1"/>
</dbReference>
<protein>
    <submittedName>
        <fullName evidence="7">Uncharacterized protein</fullName>
    </submittedName>
</protein>
<gene>
    <name evidence="7" type="ORF">CITCOLO1_LOCUS10748</name>
</gene>
<keyword evidence="4 6" id="KW-1133">Transmembrane helix</keyword>
<organism evidence="7 8">
    <name type="scientific">Citrullus colocynthis</name>
    <name type="common">colocynth</name>
    <dbReference type="NCBI Taxonomy" id="252529"/>
    <lineage>
        <taxon>Eukaryota</taxon>
        <taxon>Viridiplantae</taxon>
        <taxon>Streptophyta</taxon>
        <taxon>Embryophyta</taxon>
        <taxon>Tracheophyta</taxon>
        <taxon>Spermatophyta</taxon>
        <taxon>Magnoliopsida</taxon>
        <taxon>eudicotyledons</taxon>
        <taxon>Gunneridae</taxon>
        <taxon>Pentapetalae</taxon>
        <taxon>rosids</taxon>
        <taxon>fabids</taxon>
        <taxon>Cucurbitales</taxon>
        <taxon>Cucurbitaceae</taxon>
        <taxon>Benincaseae</taxon>
        <taxon>Citrullus</taxon>
    </lineage>
</organism>
<evidence type="ECO:0000256" key="5">
    <source>
        <dbReference type="ARBA" id="ARBA00023136"/>
    </source>
</evidence>
<proteinExistence type="inferred from homology"/>
<keyword evidence="5 6" id="KW-0472">Membrane</keyword>
<comment type="similarity">
    <text evidence="2">Belongs to the major facilitator superfamily. Proton-dependent oligopeptide transporter (POT/PTR) (TC 2.A.17) family.</text>
</comment>
<dbReference type="Proteomes" id="UP001642487">
    <property type="component" value="Chromosome 3"/>
</dbReference>
<dbReference type="EMBL" id="OZ021737">
    <property type="protein sequence ID" value="CAK9318776.1"/>
    <property type="molecule type" value="Genomic_DNA"/>
</dbReference>
<dbReference type="InterPro" id="IPR000109">
    <property type="entry name" value="POT_fam"/>
</dbReference>